<proteinExistence type="predicted"/>
<accession>A0A0A8ZH76</accession>
<evidence type="ECO:0000313" key="2">
    <source>
        <dbReference type="EMBL" id="JAD38131.1"/>
    </source>
</evidence>
<reference evidence="2" key="2">
    <citation type="journal article" date="2015" name="Data Brief">
        <title>Shoot transcriptome of the giant reed, Arundo donax.</title>
        <authorList>
            <person name="Barrero R.A."/>
            <person name="Guerrero F.D."/>
            <person name="Moolhuijzen P."/>
            <person name="Goolsby J.A."/>
            <person name="Tidwell J."/>
            <person name="Bellgard S.E."/>
            <person name="Bellgard M.I."/>
        </authorList>
    </citation>
    <scope>NUCLEOTIDE SEQUENCE</scope>
    <source>
        <tissue evidence="2">Shoot tissue taken approximately 20 cm above the soil surface</tissue>
    </source>
</reference>
<name>A0A0A8ZH76_ARUDO</name>
<protein>
    <submittedName>
        <fullName evidence="2">Uncharacterized protein</fullName>
    </submittedName>
</protein>
<feature type="transmembrane region" description="Helical" evidence="1">
    <location>
        <begin position="18"/>
        <end position="37"/>
    </location>
</feature>
<reference evidence="2" key="1">
    <citation type="submission" date="2014-09" db="EMBL/GenBank/DDBJ databases">
        <authorList>
            <person name="Magalhaes I.L.F."/>
            <person name="Oliveira U."/>
            <person name="Santos F.R."/>
            <person name="Vidigal T.H.D.A."/>
            <person name="Brescovit A.D."/>
            <person name="Santos A.J."/>
        </authorList>
    </citation>
    <scope>NUCLEOTIDE SEQUENCE</scope>
    <source>
        <tissue evidence="2">Shoot tissue taken approximately 20 cm above the soil surface</tissue>
    </source>
</reference>
<keyword evidence="1" id="KW-0472">Membrane</keyword>
<dbReference type="EMBL" id="GBRH01259764">
    <property type="protein sequence ID" value="JAD38131.1"/>
    <property type="molecule type" value="Transcribed_RNA"/>
</dbReference>
<dbReference type="AlphaFoldDB" id="A0A0A8ZH76"/>
<evidence type="ECO:0000256" key="1">
    <source>
        <dbReference type="SAM" id="Phobius"/>
    </source>
</evidence>
<sequence>MHTLSIYVTTYLIFIRSYLSRLMMSFDLVMCHVYLLLQMNKKFASAMLRKEMWFAELGLIGRTLLNDILFAELRNKLFG</sequence>
<keyword evidence="1" id="KW-0812">Transmembrane</keyword>
<keyword evidence="1" id="KW-1133">Transmembrane helix</keyword>
<organism evidence="2">
    <name type="scientific">Arundo donax</name>
    <name type="common">Giant reed</name>
    <name type="synonym">Donax arundinaceus</name>
    <dbReference type="NCBI Taxonomy" id="35708"/>
    <lineage>
        <taxon>Eukaryota</taxon>
        <taxon>Viridiplantae</taxon>
        <taxon>Streptophyta</taxon>
        <taxon>Embryophyta</taxon>
        <taxon>Tracheophyta</taxon>
        <taxon>Spermatophyta</taxon>
        <taxon>Magnoliopsida</taxon>
        <taxon>Liliopsida</taxon>
        <taxon>Poales</taxon>
        <taxon>Poaceae</taxon>
        <taxon>PACMAD clade</taxon>
        <taxon>Arundinoideae</taxon>
        <taxon>Arundineae</taxon>
        <taxon>Arundo</taxon>
    </lineage>
</organism>